<keyword evidence="11" id="KW-1185">Reference proteome</keyword>
<dbReference type="PROSITE" id="PS50046">
    <property type="entry name" value="PHYTOCHROME_2"/>
    <property type="match status" value="1"/>
</dbReference>
<dbReference type="SUPFAM" id="SSF55874">
    <property type="entry name" value="ATPase domain of HSP90 chaperone/DNA topoisomerase II/histidine kinase"/>
    <property type="match status" value="1"/>
</dbReference>
<reference evidence="10 11" key="1">
    <citation type="journal article" date="2010" name="Nature">
        <title>The Ectocarpus genome and the independent evolution of multicellularity in brown algae.</title>
        <authorList>
            <person name="Cock J.M."/>
            <person name="Sterck L."/>
            <person name="Rouze P."/>
            <person name="Scornet D."/>
            <person name="Allen A.E."/>
            <person name="Amoutzias G."/>
            <person name="Anthouard V."/>
            <person name="Artiguenave F."/>
            <person name="Aury J.M."/>
            <person name="Badger J.H."/>
            <person name="Beszteri B."/>
            <person name="Billiau K."/>
            <person name="Bonnet E."/>
            <person name="Bothwell J.H."/>
            <person name="Bowler C."/>
            <person name="Boyen C."/>
            <person name="Brownlee C."/>
            <person name="Carrano C.J."/>
            <person name="Charrier B."/>
            <person name="Cho G.Y."/>
            <person name="Coelho S.M."/>
            <person name="Collen J."/>
            <person name="Corre E."/>
            <person name="Da Silva C."/>
            <person name="Delage L."/>
            <person name="Delaroque N."/>
            <person name="Dittami S.M."/>
            <person name="Doulbeau S."/>
            <person name="Elias M."/>
            <person name="Farnham G."/>
            <person name="Gachon C.M."/>
            <person name="Gschloessl B."/>
            <person name="Heesch S."/>
            <person name="Jabbari K."/>
            <person name="Jubin C."/>
            <person name="Kawai H."/>
            <person name="Kimura K."/>
            <person name="Kloareg B."/>
            <person name="Kupper F.C."/>
            <person name="Lang D."/>
            <person name="Le Bail A."/>
            <person name="Leblanc C."/>
            <person name="Lerouge P."/>
            <person name="Lohr M."/>
            <person name="Lopez P.J."/>
            <person name="Martens C."/>
            <person name="Maumus F."/>
            <person name="Michel G."/>
            <person name="Miranda-Saavedra D."/>
            <person name="Morales J."/>
            <person name="Moreau H."/>
            <person name="Motomura T."/>
            <person name="Nagasato C."/>
            <person name="Napoli C.A."/>
            <person name="Nelson D.R."/>
            <person name="Nyvall-Collen P."/>
            <person name="Peters A.F."/>
            <person name="Pommier C."/>
            <person name="Potin P."/>
            <person name="Poulain J."/>
            <person name="Quesneville H."/>
            <person name="Read B."/>
            <person name="Rensing S.A."/>
            <person name="Ritter A."/>
            <person name="Rousvoal S."/>
            <person name="Samanta M."/>
            <person name="Samson G."/>
            <person name="Schroeder D.C."/>
            <person name="Segurens B."/>
            <person name="Strittmatter M."/>
            <person name="Tonon T."/>
            <person name="Tregear J.W."/>
            <person name="Valentin K."/>
            <person name="von Dassow P."/>
            <person name="Yamagishi T."/>
            <person name="Van de Peer Y."/>
            <person name="Wincker P."/>
        </authorList>
    </citation>
    <scope>NUCLEOTIDE SEQUENCE [LARGE SCALE GENOMIC DNA]</scope>
    <source>
        <strain evidence="11">Ec32 / CCAP1310/4</strain>
    </source>
</reference>
<evidence type="ECO:0000256" key="3">
    <source>
        <dbReference type="ARBA" id="ARBA00022553"/>
    </source>
</evidence>
<dbReference type="SMART" id="SM00387">
    <property type="entry name" value="HATPase_c"/>
    <property type="match status" value="1"/>
</dbReference>
<dbReference type="InterPro" id="IPR011006">
    <property type="entry name" value="CheY-like_superfamily"/>
</dbReference>
<dbReference type="Gene3D" id="1.10.287.130">
    <property type="match status" value="1"/>
</dbReference>
<dbReference type="OrthoDB" id="2015534at2759"/>
<protein>
    <recommendedName>
        <fullName evidence="2">histidine kinase</fullName>
        <ecNumber evidence="2">2.7.13.3</ecNumber>
    </recommendedName>
</protein>
<comment type="catalytic activity">
    <reaction evidence="1">
        <text>ATP + protein L-histidine = ADP + protein N-phospho-L-histidine.</text>
        <dbReference type="EC" id="2.7.13.3"/>
    </reaction>
</comment>
<keyword evidence="4 10" id="KW-0808">Transferase</keyword>
<dbReference type="InterPro" id="IPR003018">
    <property type="entry name" value="GAF"/>
</dbReference>
<dbReference type="PROSITE" id="PS50110">
    <property type="entry name" value="RESPONSE_REGULATORY"/>
    <property type="match status" value="1"/>
</dbReference>
<evidence type="ECO:0000259" key="7">
    <source>
        <dbReference type="PROSITE" id="PS50046"/>
    </source>
</evidence>
<dbReference type="GO" id="GO:0006355">
    <property type="term" value="P:regulation of DNA-templated transcription"/>
    <property type="evidence" value="ECO:0007669"/>
    <property type="project" value="InterPro"/>
</dbReference>
<dbReference type="SUPFAM" id="SSF47384">
    <property type="entry name" value="Homodimeric domain of signal transducing histidine kinase"/>
    <property type="match status" value="1"/>
</dbReference>
<dbReference type="CDD" id="cd00082">
    <property type="entry name" value="HisKA"/>
    <property type="match status" value="1"/>
</dbReference>
<dbReference type="InterPro" id="IPR003594">
    <property type="entry name" value="HATPase_dom"/>
</dbReference>
<dbReference type="Gene3D" id="3.40.50.2300">
    <property type="match status" value="1"/>
</dbReference>
<evidence type="ECO:0000313" key="10">
    <source>
        <dbReference type="EMBL" id="CBJ33980.1"/>
    </source>
</evidence>
<dbReference type="InterPro" id="IPR004358">
    <property type="entry name" value="Sig_transdc_His_kin-like_C"/>
</dbReference>
<dbReference type="SMART" id="SM00448">
    <property type="entry name" value="REC"/>
    <property type="match status" value="1"/>
</dbReference>
<dbReference type="STRING" id="2880.D7G6T2"/>
<dbReference type="Pfam" id="PF00360">
    <property type="entry name" value="PHY"/>
    <property type="match status" value="1"/>
</dbReference>
<dbReference type="Gene3D" id="3.30.450.40">
    <property type="match status" value="1"/>
</dbReference>
<organism evidence="10 11">
    <name type="scientific">Ectocarpus siliculosus</name>
    <name type="common">Brown alga</name>
    <name type="synonym">Conferva siliculosa</name>
    <dbReference type="NCBI Taxonomy" id="2880"/>
    <lineage>
        <taxon>Eukaryota</taxon>
        <taxon>Sar</taxon>
        <taxon>Stramenopiles</taxon>
        <taxon>Ochrophyta</taxon>
        <taxon>PX clade</taxon>
        <taxon>Phaeophyceae</taxon>
        <taxon>Ectocarpales</taxon>
        <taxon>Ectocarpaceae</taxon>
        <taxon>Ectocarpus</taxon>
    </lineage>
</organism>
<evidence type="ECO:0000313" key="11">
    <source>
        <dbReference type="Proteomes" id="UP000002630"/>
    </source>
</evidence>
<evidence type="ECO:0000256" key="4">
    <source>
        <dbReference type="ARBA" id="ARBA00022679"/>
    </source>
</evidence>
<evidence type="ECO:0000256" key="2">
    <source>
        <dbReference type="ARBA" id="ARBA00012438"/>
    </source>
</evidence>
<evidence type="ECO:0000259" key="9">
    <source>
        <dbReference type="PROSITE" id="PS50110"/>
    </source>
</evidence>
<name>D7G6T2_ECTSI</name>
<dbReference type="EC" id="2.7.13.3" evidence="2"/>
<dbReference type="InterPro" id="IPR003661">
    <property type="entry name" value="HisK_dim/P_dom"/>
</dbReference>
<dbReference type="GO" id="GO:0009584">
    <property type="term" value="P:detection of visible light"/>
    <property type="evidence" value="ECO:0007669"/>
    <property type="project" value="InterPro"/>
</dbReference>
<dbReference type="InterPro" id="IPR036097">
    <property type="entry name" value="HisK_dim/P_sf"/>
</dbReference>
<dbReference type="SUPFAM" id="SSF52172">
    <property type="entry name" value="CheY-like"/>
    <property type="match status" value="1"/>
</dbReference>
<gene>
    <name evidence="10" type="primary">PHL3</name>
    <name evidence="10" type="ORF">Esi_0795_0001</name>
</gene>
<accession>D7G6T2</accession>
<dbReference type="InterPro" id="IPR005467">
    <property type="entry name" value="His_kinase_dom"/>
</dbReference>
<dbReference type="InterPro" id="IPR029016">
    <property type="entry name" value="GAF-like_dom_sf"/>
</dbReference>
<dbReference type="AlphaFoldDB" id="D7G6T2"/>
<dbReference type="eggNOG" id="KOG0519">
    <property type="taxonomic scope" value="Eukaryota"/>
</dbReference>
<dbReference type="SMART" id="SM00388">
    <property type="entry name" value="HisKA"/>
    <property type="match status" value="1"/>
</dbReference>
<sequence>MRSSGGCDGDMRTASTHIQSCGCAFAIEETADDMYPSGLRILGVSQNAVEAPWAYASSVSDLLGKDLGHLLRVECVRTVRSLVTRYAQACKPSHEDDDHISPKANRITADACPSPRIRGELRPGAASGAEGDIASFTVTGSNPGVYLVDVERHGSDCARVEHTPGLLLLGDLLESIPVGSNPVESTAALCDALAKSMPAYDRVMVYRFAPDGSGQDDGSGEVVHESVRAGADIGSSYLNLRFPALDIPPIARKLFKLVGVRFIADTSAPAVPMITLHDQASSPLDLFRSALRAPAECHLRYLRNMGVKASLVVSIAVDGGTWGLFSFHSYTRTVHPSCEERLSVEMAASVVSSLISRYQREEIAATALSLSRTLGNLGNYTRVNDFLSADHHSLLGILDVDAVILCEHLRSVTLYGKKDITLSLEECQELRNGDGDESSEMAISFRTLGARGVAFFWVRSFFVAFLRGSIANSVKWAGNPDAPVNKDEVMTPRASFELFMRTSGARCKAWSPLTVDLLNMVRQGFSSQLYAEALPADLQETFARVSHELRTPFHGVMGALEILEAGNGIMGAEEQLDVIRSALRCGGSMMSTLNDILEIAKDRNNTEVVRGRFSASGPIVLAVAAMGLFAAAESVELTVEIGPPDDVLEVTGDMRRIKAIVQNLVNNAIKFTPSGGKVRISLVVFDSLQEVTDWWAKETGRFGAQTWMASSGGESAPGTGSSQAIKWHVYCVEDSGIGVLPADLPHLVEAYRQISHGASRSHAGTGLGLHICRTHMEAMCGSFGIASTFSEKDTSGGTLFAVVLPLDSEEPGAAVNTQEPLEAEVNLRLLDHKIRRFFKDNGADVEVMSATDGFIALEMHEAARRNQSHGSVLAGMFIDFHMPDLDGIECTKRIRLLEADNGWSRIMICGCTADPTQAIRRVFQNAGGDEVISKPWCPGQVESICNAMVANVLNAEQKSGGDGGA</sequence>
<evidence type="ECO:0000256" key="6">
    <source>
        <dbReference type="PROSITE-ProRule" id="PRU00169"/>
    </source>
</evidence>
<keyword evidence="5" id="KW-0418">Kinase</keyword>
<dbReference type="PROSITE" id="PS50109">
    <property type="entry name" value="HIS_KIN"/>
    <property type="match status" value="1"/>
</dbReference>
<feature type="domain" description="Histidine kinase" evidence="8">
    <location>
        <begin position="544"/>
        <end position="808"/>
    </location>
</feature>
<dbReference type="GO" id="GO:0000155">
    <property type="term" value="F:phosphorelay sensor kinase activity"/>
    <property type="evidence" value="ECO:0007669"/>
    <property type="project" value="InterPro"/>
</dbReference>
<dbReference type="Gene3D" id="3.30.565.10">
    <property type="entry name" value="Histidine kinase-like ATPase, C-terminal domain"/>
    <property type="match status" value="1"/>
</dbReference>
<dbReference type="InterPro" id="IPR013515">
    <property type="entry name" value="Phytochrome_cen-reg"/>
</dbReference>
<feature type="domain" description="Response regulatory" evidence="9">
    <location>
        <begin position="819"/>
        <end position="949"/>
    </location>
</feature>
<dbReference type="SUPFAM" id="SSF55781">
    <property type="entry name" value="GAF domain-like"/>
    <property type="match status" value="2"/>
</dbReference>
<dbReference type="PRINTS" id="PR00344">
    <property type="entry name" value="BCTRLSENSOR"/>
</dbReference>
<dbReference type="CDD" id="cd17546">
    <property type="entry name" value="REC_hyHK_CKI1_RcsC-like"/>
    <property type="match status" value="1"/>
</dbReference>
<dbReference type="EMBL" id="FN649760">
    <property type="protein sequence ID" value="CBJ33980.1"/>
    <property type="molecule type" value="Genomic_DNA"/>
</dbReference>
<feature type="modified residue" description="4-aspartylphosphate" evidence="6">
    <location>
        <position position="879"/>
    </location>
</feature>
<dbReference type="Gene3D" id="3.30.450.20">
    <property type="entry name" value="PAS domain"/>
    <property type="match status" value="1"/>
</dbReference>
<dbReference type="InterPro" id="IPR001789">
    <property type="entry name" value="Sig_transdc_resp-reg_receiver"/>
</dbReference>
<dbReference type="InParanoid" id="D7G6T2"/>
<keyword evidence="3 6" id="KW-0597">Phosphoprotein</keyword>
<dbReference type="Pfam" id="PF02518">
    <property type="entry name" value="HATPase_c"/>
    <property type="match status" value="1"/>
</dbReference>
<dbReference type="Proteomes" id="UP000002630">
    <property type="component" value="Unassembled WGS sequence"/>
</dbReference>
<dbReference type="InterPro" id="IPR043150">
    <property type="entry name" value="Phytochrome_PHY_sf"/>
</dbReference>
<evidence type="ECO:0000259" key="8">
    <source>
        <dbReference type="PROSITE" id="PS50109"/>
    </source>
</evidence>
<dbReference type="PANTHER" id="PTHR43047">
    <property type="entry name" value="TWO-COMPONENT HISTIDINE PROTEIN KINASE"/>
    <property type="match status" value="1"/>
</dbReference>
<dbReference type="Pfam" id="PF01590">
    <property type="entry name" value="GAF"/>
    <property type="match status" value="1"/>
</dbReference>
<proteinExistence type="predicted"/>
<dbReference type="PANTHER" id="PTHR43047:SF64">
    <property type="entry name" value="HISTIDINE KINASE CONTAINING CHEY-HOMOLOGOUS RECEIVER DOMAIN AND PAS DOMAIN-RELATED"/>
    <property type="match status" value="1"/>
</dbReference>
<dbReference type="Pfam" id="PF00512">
    <property type="entry name" value="HisKA"/>
    <property type="match status" value="1"/>
</dbReference>
<dbReference type="SMART" id="SM00065">
    <property type="entry name" value="GAF"/>
    <property type="match status" value="1"/>
</dbReference>
<dbReference type="Gene3D" id="3.30.450.270">
    <property type="match status" value="1"/>
</dbReference>
<evidence type="ECO:0000256" key="1">
    <source>
        <dbReference type="ARBA" id="ARBA00000085"/>
    </source>
</evidence>
<feature type="domain" description="Phytochrome chromophore attachment site" evidence="7">
    <location>
        <begin position="194"/>
        <end position="349"/>
    </location>
</feature>
<evidence type="ECO:0000256" key="5">
    <source>
        <dbReference type="ARBA" id="ARBA00022777"/>
    </source>
</evidence>
<dbReference type="InterPro" id="IPR036890">
    <property type="entry name" value="HATPase_C_sf"/>
</dbReference>
<dbReference type="InterPro" id="IPR016132">
    <property type="entry name" value="Phyto_chromo_attachment"/>
</dbReference>